<dbReference type="FunFam" id="3.90.960.10:FF:000005">
    <property type="entry name" value="Putative prolyl-tRNA synthetase"/>
    <property type="match status" value="1"/>
</dbReference>
<comment type="similarity">
    <text evidence="1">Belongs to the PRORSD1 family.</text>
</comment>
<dbReference type="Gene3D" id="3.90.960.10">
    <property type="entry name" value="YbaK/aminoacyl-tRNA synthetase-associated domain"/>
    <property type="match status" value="1"/>
</dbReference>
<sequence>MPATRDELLARLAELGIASATHDHEAVFTVAESRALKAGMPGGHTKNLFLKDRKGRLFLFTADAEATIDLKWLAAALGASGRFSFGSPELLVSVWGVEPGSVTPFGAINDAEGRVTVGLDASLLRHELVNVHPLTNTATTALAPDDLLRFLRATGHEPVIVELARAEA</sequence>
<proteinExistence type="inferred from homology"/>
<evidence type="ECO:0000313" key="3">
    <source>
        <dbReference type="EMBL" id="GLK78882.1"/>
    </source>
</evidence>
<organism evidence="3 4">
    <name type="scientific">Methylopila turkensis</name>
    <dbReference type="NCBI Taxonomy" id="1437816"/>
    <lineage>
        <taxon>Bacteria</taxon>
        <taxon>Pseudomonadati</taxon>
        <taxon>Pseudomonadota</taxon>
        <taxon>Alphaproteobacteria</taxon>
        <taxon>Hyphomicrobiales</taxon>
        <taxon>Methylopilaceae</taxon>
        <taxon>Methylopila</taxon>
    </lineage>
</organism>
<accession>A0A9W6N626</accession>
<dbReference type="InterPro" id="IPR036754">
    <property type="entry name" value="YbaK/aa-tRNA-synt-asso_dom_sf"/>
</dbReference>
<feature type="domain" description="YbaK/aminoacyl-tRNA synthetase-associated" evidence="2">
    <location>
        <begin position="24"/>
        <end position="150"/>
    </location>
</feature>
<dbReference type="GO" id="GO:0003677">
    <property type="term" value="F:DNA binding"/>
    <property type="evidence" value="ECO:0007669"/>
    <property type="project" value="UniProtKB-KW"/>
</dbReference>
<evidence type="ECO:0000259" key="2">
    <source>
        <dbReference type="Pfam" id="PF04073"/>
    </source>
</evidence>
<gene>
    <name evidence="3" type="ORF">GCM10008174_06230</name>
</gene>
<comment type="caution">
    <text evidence="3">The sequence shown here is derived from an EMBL/GenBank/DDBJ whole genome shotgun (WGS) entry which is preliminary data.</text>
</comment>
<dbReference type="AlphaFoldDB" id="A0A9W6N626"/>
<dbReference type="InterPro" id="IPR007214">
    <property type="entry name" value="YbaK/aa-tRNA-synth-assoc-dom"/>
</dbReference>
<dbReference type="Pfam" id="PF04073">
    <property type="entry name" value="tRNA_edit"/>
    <property type="match status" value="1"/>
</dbReference>
<keyword evidence="3" id="KW-0238">DNA-binding</keyword>
<reference evidence="3" key="2">
    <citation type="submission" date="2023-01" db="EMBL/GenBank/DDBJ databases">
        <authorList>
            <person name="Sun Q."/>
            <person name="Evtushenko L."/>
        </authorList>
    </citation>
    <scope>NUCLEOTIDE SEQUENCE</scope>
    <source>
        <strain evidence="3">VKM B-2748</strain>
    </source>
</reference>
<dbReference type="PANTHER" id="PTHR31423">
    <property type="entry name" value="YBAK DOMAIN-CONTAINING PROTEIN"/>
    <property type="match status" value="1"/>
</dbReference>
<evidence type="ECO:0000256" key="1">
    <source>
        <dbReference type="ARBA" id="ARBA00010201"/>
    </source>
</evidence>
<dbReference type="PANTHER" id="PTHR31423:SF3">
    <property type="entry name" value="PROLYL-TRNA SYNTHETASE ASSOCIATED DOMAIN-CONTAINING PROTEIN 1-RELATED"/>
    <property type="match status" value="1"/>
</dbReference>
<dbReference type="Proteomes" id="UP001143309">
    <property type="component" value="Unassembled WGS sequence"/>
</dbReference>
<dbReference type="GO" id="GO:0002161">
    <property type="term" value="F:aminoacyl-tRNA deacylase activity"/>
    <property type="evidence" value="ECO:0007669"/>
    <property type="project" value="InterPro"/>
</dbReference>
<dbReference type="CDD" id="cd04335">
    <property type="entry name" value="PrdX_deacylase"/>
    <property type="match status" value="1"/>
</dbReference>
<protein>
    <submittedName>
        <fullName evidence="3">DNA-binding protein</fullName>
    </submittedName>
</protein>
<reference evidence="3" key="1">
    <citation type="journal article" date="2014" name="Int. J. Syst. Evol. Microbiol.">
        <title>Complete genome sequence of Corynebacterium casei LMG S-19264T (=DSM 44701T), isolated from a smear-ripened cheese.</title>
        <authorList>
            <consortium name="US DOE Joint Genome Institute (JGI-PGF)"/>
            <person name="Walter F."/>
            <person name="Albersmeier A."/>
            <person name="Kalinowski J."/>
            <person name="Ruckert C."/>
        </authorList>
    </citation>
    <scope>NUCLEOTIDE SEQUENCE</scope>
    <source>
        <strain evidence="3">VKM B-2748</strain>
    </source>
</reference>
<dbReference type="SUPFAM" id="SSF55826">
    <property type="entry name" value="YbaK/ProRS associated domain"/>
    <property type="match status" value="1"/>
</dbReference>
<dbReference type="EMBL" id="BSFL01000001">
    <property type="protein sequence ID" value="GLK78882.1"/>
    <property type="molecule type" value="Genomic_DNA"/>
</dbReference>
<dbReference type="RefSeq" id="WP_271199381.1">
    <property type="nucleotide sequence ID" value="NZ_BSFL01000001.1"/>
</dbReference>
<keyword evidence="4" id="KW-1185">Reference proteome</keyword>
<dbReference type="InterPro" id="IPR040285">
    <property type="entry name" value="ProX/PRXD1"/>
</dbReference>
<name>A0A9W6N626_9HYPH</name>
<evidence type="ECO:0000313" key="4">
    <source>
        <dbReference type="Proteomes" id="UP001143309"/>
    </source>
</evidence>